<dbReference type="PANTHER" id="PTHR42928:SF5">
    <property type="entry name" value="BLR1237 PROTEIN"/>
    <property type="match status" value="1"/>
</dbReference>
<dbReference type="PANTHER" id="PTHR42928">
    <property type="entry name" value="TRICARBOXYLATE-BINDING PROTEIN"/>
    <property type="match status" value="1"/>
</dbReference>
<evidence type="ECO:0000256" key="1">
    <source>
        <dbReference type="ARBA" id="ARBA00006987"/>
    </source>
</evidence>
<proteinExistence type="inferred from homology"/>
<dbReference type="Gene3D" id="3.40.190.150">
    <property type="entry name" value="Bordetella uptake gene, domain 1"/>
    <property type="match status" value="1"/>
</dbReference>
<dbReference type="Pfam" id="PF03401">
    <property type="entry name" value="TctC"/>
    <property type="match status" value="1"/>
</dbReference>
<accession>A0ABS1VAL0</accession>
<dbReference type="Gene3D" id="3.40.190.10">
    <property type="entry name" value="Periplasmic binding protein-like II"/>
    <property type="match status" value="1"/>
</dbReference>
<dbReference type="EMBL" id="JAEUXJ010000017">
    <property type="protein sequence ID" value="MBL6458688.1"/>
    <property type="molecule type" value="Genomic_DNA"/>
</dbReference>
<dbReference type="InterPro" id="IPR042100">
    <property type="entry name" value="Bug_dom1"/>
</dbReference>
<comment type="similarity">
    <text evidence="1">Belongs to the UPF0065 (bug) family.</text>
</comment>
<evidence type="ECO:0000313" key="2">
    <source>
        <dbReference type="EMBL" id="MBL6458688.1"/>
    </source>
</evidence>
<comment type="caution">
    <text evidence="2">The sequence shown here is derived from an EMBL/GenBank/DDBJ whole genome shotgun (WGS) entry which is preliminary data.</text>
</comment>
<dbReference type="InterPro" id="IPR005064">
    <property type="entry name" value="BUG"/>
</dbReference>
<keyword evidence="3" id="KW-1185">Reference proteome</keyword>
<sequence>MNTMQSCAAADSTSLMFHSGAGRRSTANCSAAGCRSASTLVSFGPSIEAGRLRALATLHAERLPTHPDLPTVAEAPGLEGLEASGFIGIAAPASTPSQVVARLDAAVAAVMAETDLPARFAAQGVLSQPAGAAAFGALLTRDRASDIHRQCPAATIGPLGPDPWLCGQAQQKRLG</sequence>
<reference evidence="2 3" key="1">
    <citation type="submission" date="2021-01" db="EMBL/GenBank/DDBJ databases">
        <title>Belnapia mucosa sp. nov. and Belnapia arida sp. nov., isolated from the Tabernas Desert (Almeria, Spain).</title>
        <authorList>
            <person name="Molina-Menor E."/>
            <person name="Vidal-Verdu A."/>
            <person name="Calonge A."/>
            <person name="Satari L."/>
            <person name="Pereto Magraner J."/>
            <person name="Porcar Miralles M."/>
        </authorList>
    </citation>
    <scope>NUCLEOTIDE SEQUENCE [LARGE SCALE GENOMIC DNA]</scope>
    <source>
        <strain evidence="2 3">T6</strain>
    </source>
</reference>
<protein>
    <submittedName>
        <fullName evidence="2">Uncharacterized protein</fullName>
    </submittedName>
</protein>
<dbReference type="Proteomes" id="UP000606490">
    <property type="component" value="Unassembled WGS sequence"/>
</dbReference>
<organism evidence="2 3">
    <name type="scientific">Belnapia mucosa</name>
    <dbReference type="NCBI Taxonomy" id="2804532"/>
    <lineage>
        <taxon>Bacteria</taxon>
        <taxon>Pseudomonadati</taxon>
        <taxon>Pseudomonadota</taxon>
        <taxon>Alphaproteobacteria</taxon>
        <taxon>Acetobacterales</taxon>
        <taxon>Roseomonadaceae</taxon>
        <taxon>Belnapia</taxon>
    </lineage>
</organism>
<name>A0ABS1VAL0_9PROT</name>
<evidence type="ECO:0000313" key="3">
    <source>
        <dbReference type="Proteomes" id="UP000606490"/>
    </source>
</evidence>
<gene>
    <name evidence="2" type="ORF">JMJ55_25455</name>
</gene>